<accession>A0A0V1KWV7</accession>
<dbReference type="EMBL" id="JYDW01000213">
    <property type="protein sequence ID" value="KRZ51824.1"/>
    <property type="molecule type" value="Genomic_DNA"/>
</dbReference>
<dbReference type="STRING" id="6335.A0A0V1KWV7"/>
<dbReference type="Proteomes" id="UP000054721">
    <property type="component" value="Unassembled WGS sequence"/>
</dbReference>
<gene>
    <name evidence="1" type="ORF">T02_1176</name>
</gene>
<evidence type="ECO:0000313" key="1">
    <source>
        <dbReference type="EMBL" id="KRZ51824.1"/>
    </source>
</evidence>
<evidence type="ECO:0000313" key="2">
    <source>
        <dbReference type="Proteomes" id="UP000054721"/>
    </source>
</evidence>
<protein>
    <submittedName>
        <fullName evidence="1">Uncharacterized protein</fullName>
    </submittedName>
</protein>
<sequence>MVVRGGTSLLMSVDGEAKVGVHIPIDDYKFHFDYWRSRVANHIGNSKNHFSNSACFPDVRLIECGHMSNTAIHAFTFLIRSLDFITEVYHYDVI</sequence>
<dbReference type="AlphaFoldDB" id="A0A0V1KWV7"/>
<reference evidence="1 2" key="1">
    <citation type="submission" date="2015-05" db="EMBL/GenBank/DDBJ databases">
        <title>Evolution of Trichinella species and genotypes.</title>
        <authorList>
            <person name="Korhonen P.K."/>
            <person name="Edoardo P."/>
            <person name="Giuseppe L.R."/>
            <person name="Gasser R.B."/>
        </authorList>
    </citation>
    <scope>NUCLEOTIDE SEQUENCE [LARGE SCALE GENOMIC DNA]</scope>
    <source>
        <strain evidence="1">ISS10</strain>
    </source>
</reference>
<proteinExistence type="predicted"/>
<comment type="caution">
    <text evidence="1">The sequence shown here is derived from an EMBL/GenBank/DDBJ whole genome shotgun (WGS) entry which is preliminary data.</text>
</comment>
<name>A0A0V1KWV7_9BILA</name>
<keyword evidence="2" id="KW-1185">Reference proteome</keyword>
<organism evidence="1 2">
    <name type="scientific">Trichinella nativa</name>
    <dbReference type="NCBI Taxonomy" id="6335"/>
    <lineage>
        <taxon>Eukaryota</taxon>
        <taxon>Metazoa</taxon>
        <taxon>Ecdysozoa</taxon>
        <taxon>Nematoda</taxon>
        <taxon>Enoplea</taxon>
        <taxon>Dorylaimia</taxon>
        <taxon>Trichinellida</taxon>
        <taxon>Trichinellidae</taxon>
        <taxon>Trichinella</taxon>
    </lineage>
</organism>